<evidence type="ECO:0000313" key="2">
    <source>
        <dbReference type="Proteomes" id="UP000826271"/>
    </source>
</evidence>
<reference evidence="1" key="1">
    <citation type="submission" date="2019-10" db="EMBL/GenBank/DDBJ databases">
        <authorList>
            <person name="Zhang R."/>
            <person name="Pan Y."/>
            <person name="Wang J."/>
            <person name="Ma R."/>
            <person name="Yu S."/>
        </authorList>
    </citation>
    <scope>NUCLEOTIDE SEQUENCE</scope>
    <source>
        <strain evidence="1">LA-IB0</strain>
        <tissue evidence="1">Leaf</tissue>
    </source>
</reference>
<dbReference type="AlphaFoldDB" id="A0AAV6XH91"/>
<organism evidence="1 2">
    <name type="scientific">Buddleja alternifolia</name>
    <dbReference type="NCBI Taxonomy" id="168488"/>
    <lineage>
        <taxon>Eukaryota</taxon>
        <taxon>Viridiplantae</taxon>
        <taxon>Streptophyta</taxon>
        <taxon>Embryophyta</taxon>
        <taxon>Tracheophyta</taxon>
        <taxon>Spermatophyta</taxon>
        <taxon>Magnoliopsida</taxon>
        <taxon>eudicotyledons</taxon>
        <taxon>Gunneridae</taxon>
        <taxon>Pentapetalae</taxon>
        <taxon>asterids</taxon>
        <taxon>lamiids</taxon>
        <taxon>Lamiales</taxon>
        <taxon>Scrophulariaceae</taxon>
        <taxon>Buddlejeae</taxon>
        <taxon>Buddleja</taxon>
    </lineage>
</organism>
<gene>
    <name evidence="1" type="ORF">BUALT_Bualt05G0068800</name>
</gene>
<keyword evidence="2" id="KW-1185">Reference proteome</keyword>
<name>A0AAV6XH91_9LAMI</name>
<comment type="caution">
    <text evidence="1">The sequence shown here is derived from an EMBL/GenBank/DDBJ whole genome shotgun (WGS) entry which is preliminary data.</text>
</comment>
<dbReference type="Proteomes" id="UP000826271">
    <property type="component" value="Unassembled WGS sequence"/>
</dbReference>
<dbReference type="PANTHER" id="PTHR33735">
    <property type="entry name" value="EXPRESSED PROTEIN"/>
    <property type="match status" value="1"/>
</dbReference>
<sequence>MASSCYTCLSSLHLSTSVHKNGIECSSLGRSNLQFLQKCPQLRSERRRTSKGSNKDFVVRNATPEIAGDVVSSFSGLGIPGLSMLGDNPWLTGIAGLMVTVPFLIQRLIAFTKEVDVAAQTIEKIADTVGKVAEEVDKAAEDMAEALPEGGLKKVVSFVEDLAEETVKDAQMVEDLMDKVEKLDDKLEEFLKKQPKGTEKA</sequence>
<accession>A0AAV6XH91</accession>
<dbReference type="EMBL" id="WHWC01000005">
    <property type="protein sequence ID" value="KAG8382356.1"/>
    <property type="molecule type" value="Genomic_DNA"/>
</dbReference>
<dbReference type="PANTHER" id="PTHR33735:SF26">
    <property type="entry name" value="PTERIN-BINDING DOMAIN-CONTAINING PROTEIN"/>
    <property type="match status" value="1"/>
</dbReference>
<proteinExistence type="predicted"/>
<evidence type="ECO:0000313" key="1">
    <source>
        <dbReference type="EMBL" id="KAG8382356.1"/>
    </source>
</evidence>
<protein>
    <submittedName>
        <fullName evidence="1">Uncharacterized protein</fullName>
    </submittedName>
</protein>